<evidence type="ECO:0000313" key="1">
    <source>
        <dbReference type="EMBL" id="AYR01930.1"/>
    </source>
</evidence>
<dbReference type="KEGG" id="vg:55007349"/>
<organism evidence="1 2">
    <name type="scientific">Synechococcus phage S-P4</name>
    <dbReference type="NCBI Taxonomy" id="2484640"/>
    <lineage>
        <taxon>Viruses</taxon>
        <taxon>Duplodnaviria</taxon>
        <taxon>Heunggongvirae</taxon>
        <taxon>Uroviricota</taxon>
        <taxon>Caudoviricetes</taxon>
        <taxon>Pantevenvirales</taxon>
        <taxon>Kyanoviridae</taxon>
        <taxon>Leucotheavirus</taxon>
        <taxon>Leucotheavirus sp4</taxon>
    </lineage>
</organism>
<dbReference type="GeneID" id="55007349"/>
<proteinExistence type="predicted"/>
<sequence>MFELLLYTDINCVDAADIIRRIDAHQNMSDQVKVELIEVVQEATPHCPWDAND</sequence>
<dbReference type="EMBL" id="MH920639">
    <property type="protein sequence ID" value="AYR01930.1"/>
    <property type="molecule type" value="Genomic_DNA"/>
</dbReference>
<keyword evidence="2" id="KW-1185">Reference proteome</keyword>
<dbReference type="Proteomes" id="UP000281181">
    <property type="component" value="Segment"/>
</dbReference>
<accession>A0A3G3M5Z3</accession>
<name>A0A3G3M5Z3_9CAUD</name>
<dbReference type="RefSeq" id="YP_009816115.1">
    <property type="nucleotide sequence ID" value="NC_048102.1"/>
</dbReference>
<protein>
    <submittedName>
        <fullName evidence="1">Uncharacterized protein</fullName>
    </submittedName>
</protein>
<evidence type="ECO:0000313" key="2">
    <source>
        <dbReference type="Proteomes" id="UP000281181"/>
    </source>
</evidence>
<reference evidence="1 2" key="1">
    <citation type="submission" date="2018-09" db="EMBL/GenBank/DDBJ databases">
        <authorList>
            <person name="You S."/>
        </authorList>
    </citation>
    <scope>NUCLEOTIDE SEQUENCE [LARGE SCALE GENOMIC DNA]</scope>
</reference>